<gene>
    <name evidence="5" type="ORF">ACJIZ3_006879</name>
</gene>
<organism evidence="5 6">
    <name type="scientific">Penstemon smallii</name>
    <dbReference type="NCBI Taxonomy" id="265156"/>
    <lineage>
        <taxon>Eukaryota</taxon>
        <taxon>Viridiplantae</taxon>
        <taxon>Streptophyta</taxon>
        <taxon>Embryophyta</taxon>
        <taxon>Tracheophyta</taxon>
        <taxon>Spermatophyta</taxon>
        <taxon>Magnoliopsida</taxon>
        <taxon>eudicotyledons</taxon>
        <taxon>Gunneridae</taxon>
        <taxon>Pentapetalae</taxon>
        <taxon>asterids</taxon>
        <taxon>lamiids</taxon>
        <taxon>Lamiales</taxon>
        <taxon>Plantaginaceae</taxon>
        <taxon>Cheloneae</taxon>
        <taxon>Penstemon</taxon>
    </lineage>
</organism>
<dbReference type="Pfam" id="PF00685">
    <property type="entry name" value="Sulfotransfer_1"/>
    <property type="match status" value="1"/>
</dbReference>
<evidence type="ECO:0000256" key="3">
    <source>
        <dbReference type="RuleBase" id="RU361155"/>
    </source>
</evidence>
<dbReference type="Gene3D" id="3.40.50.300">
    <property type="entry name" value="P-loop containing nucleotide triphosphate hydrolases"/>
    <property type="match status" value="1"/>
</dbReference>
<comment type="similarity">
    <text evidence="1 3">Belongs to the sulfotransferase 1 family.</text>
</comment>
<keyword evidence="2 3" id="KW-0808">Transferase</keyword>
<dbReference type="EMBL" id="JBJXBP010000007">
    <property type="protein sequence ID" value="KAL3820974.1"/>
    <property type="molecule type" value="Genomic_DNA"/>
</dbReference>
<dbReference type="AlphaFoldDB" id="A0ABD3S8X1"/>
<reference evidence="5 6" key="1">
    <citation type="submission" date="2024-12" db="EMBL/GenBank/DDBJ databases">
        <title>The unique morphological basis and parallel evolutionary history of personate flowers in Penstemon.</title>
        <authorList>
            <person name="Depatie T.H."/>
            <person name="Wessinger C.A."/>
        </authorList>
    </citation>
    <scope>NUCLEOTIDE SEQUENCE [LARGE SCALE GENOMIC DNA]</scope>
    <source>
        <strain evidence="5">WTNN_2</strain>
        <tissue evidence="5">Leaf</tissue>
    </source>
</reference>
<dbReference type="InterPro" id="IPR027417">
    <property type="entry name" value="P-loop_NTPase"/>
</dbReference>
<evidence type="ECO:0000313" key="5">
    <source>
        <dbReference type="EMBL" id="KAL3820974.1"/>
    </source>
</evidence>
<dbReference type="SUPFAM" id="SSF52540">
    <property type="entry name" value="P-loop containing nucleoside triphosphate hydrolases"/>
    <property type="match status" value="1"/>
</dbReference>
<feature type="domain" description="Sulfotransferase" evidence="4">
    <location>
        <begin position="50"/>
        <end position="308"/>
    </location>
</feature>
<evidence type="ECO:0000256" key="1">
    <source>
        <dbReference type="ARBA" id="ARBA00005771"/>
    </source>
</evidence>
<evidence type="ECO:0000313" key="6">
    <source>
        <dbReference type="Proteomes" id="UP001634393"/>
    </source>
</evidence>
<evidence type="ECO:0000256" key="2">
    <source>
        <dbReference type="ARBA" id="ARBA00022679"/>
    </source>
</evidence>
<dbReference type="InterPro" id="IPR000863">
    <property type="entry name" value="Sulfotransferase_dom"/>
</dbReference>
<sequence length="314" mass="36402">MNSPSDMDLSSLPKEKWWGEDYLCQVGDFWLLPQFIEPINRVINNFKPIPSDVILASFPKTGTTWLKSLLYSIVNRPSINRLATEHPHELVPFLEVQLYASSKEPPLTITTSSKPRRIFATHIPYQLMAKTFDSSECKVVYVTRNPKDTLISTWHFMNKWEKAKEEPWSLDEATENFCRGVVPCGPYYDHVMGYKDMSIERGKNVYFVTFEDLICDTKRHVKKLGEFLGCPFGDNINEEEQVEEIVRNCSFEVLSNLEVNKSEESPSWFKLPYNSFFRKGEVGDHKNHLSMDTIGRIDEITKQKFHSSGFMYGI</sequence>
<protein>
    <recommendedName>
        <fullName evidence="3">Sulfotransferase</fullName>
        <ecNumber evidence="3">2.8.2.-</ecNumber>
    </recommendedName>
</protein>
<dbReference type="GO" id="GO:0016740">
    <property type="term" value="F:transferase activity"/>
    <property type="evidence" value="ECO:0007669"/>
    <property type="project" value="UniProtKB-KW"/>
</dbReference>
<dbReference type="Proteomes" id="UP001634393">
    <property type="component" value="Unassembled WGS sequence"/>
</dbReference>
<proteinExistence type="inferred from homology"/>
<evidence type="ECO:0000259" key="4">
    <source>
        <dbReference type="Pfam" id="PF00685"/>
    </source>
</evidence>
<accession>A0ABD3S8X1</accession>
<dbReference type="PANTHER" id="PTHR11783">
    <property type="entry name" value="SULFOTRANSFERASE SULT"/>
    <property type="match status" value="1"/>
</dbReference>
<name>A0ABD3S8X1_9LAMI</name>
<comment type="caution">
    <text evidence="5">The sequence shown here is derived from an EMBL/GenBank/DDBJ whole genome shotgun (WGS) entry which is preliminary data.</text>
</comment>
<dbReference type="EC" id="2.8.2.-" evidence="3"/>
<keyword evidence="6" id="KW-1185">Reference proteome</keyword>